<dbReference type="Pfam" id="PF01135">
    <property type="entry name" value="PCMT"/>
    <property type="match status" value="1"/>
</dbReference>
<dbReference type="AlphaFoldDB" id="A0A0N5D6A8"/>
<dbReference type="EC" id="2.1.1.77" evidence="3"/>
<keyword evidence="15" id="KW-1185">Reference proteome</keyword>
<keyword evidence="13" id="KW-0732">Signal</keyword>
<dbReference type="InterPro" id="IPR029063">
    <property type="entry name" value="SAM-dependent_MTases_sf"/>
</dbReference>
<keyword evidence="7" id="KW-0949">S-adenosyl-L-methionine</keyword>
<evidence type="ECO:0000256" key="4">
    <source>
        <dbReference type="ARBA" id="ARBA00022490"/>
    </source>
</evidence>
<dbReference type="OMA" id="QDSPCPI"/>
<evidence type="ECO:0000256" key="5">
    <source>
        <dbReference type="ARBA" id="ARBA00022603"/>
    </source>
</evidence>
<evidence type="ECO:0000256" key="2">
    <source>
        <dbReference type="ARBA" id="ARBA00005369"/>
    </source>
</evidence>
<keyword evidence="4" id="KW-0963">Cytoplasm</keyword>
<dbReference type="InterPro" id="IPR000682">
    <property type="entry name" value="PCMT"/>
</dbReference>
<dbReference type="SUPFAM" id="SSF53335">
    <property type="entry name" value="S-adenosyl-L-methionine-dependent methyltransferases"/>
    <property type="match status" value="1"/>
</dbReference>
<evidence type="ECO:0000256" key="12">
    <source>
        <dbReference type="ARBA" id="ARBA00042126"/>
    </source>
</evidence>
<dbReference type="PROSITE" id="PS01279">
    <property type="entry name" value="PCMT"/>
    <property type="match status" value="1"/>
</dbReference>
<dbReference type="PANTHER" id="PTHR11579:SF0">
    <property type="entry name" value="PROTEIN-L-ISOASPARTATE(D-ASPARTATE) O-METHYLTRANSFERASE"/>
    <property type="match status" value="1"/>
</dbReference>
<proteinExistence type="inferred from homology"/>
<dbReference type="PANTHER" id="PTHR11579">
    <property type="entry name" value="PROTEIN-L-ISOASPARTATE O-METHYLTRANSFERASE"/>
    <property type="match status" value="1"/>
</dbReference>
<name>A0A0N5D6A8_THECL</name>
<evidence type="ECO:0000313" key="15">
    <source>
        <dbReference type="Proteomes" id="UP000276776"/>
    </source>
</evidence>
<dbReference type="NCBIfam" id="TIGR00080">
    <property type="entry name" value="pimt"/>
    <property type="match status" value="1"/>
</dbReference>
<dbReference type="WBParaSite" id="TCLT_0000856301-mRNA-1">
    <property type="protein sequence ID" value="TCLT_0000856301-mRNA-1"/>
    <property type="gene ID" value="TCLT_0000856301"/>
</dbReference>
<protein>
    <recommendedName>
        <fullName evidence="11">Protein-L-isoaspartate(D-aspartate) O-methyltransferase</fullName>
        <ecNumber evidence="3">2.1.1.77</ecNumber>
    </recommendedName>
    <alternativeName>
        <fullName evidence="9">L-isoaspartyl protein carboxyl methyltransferase</fullName>
    </alternativeName>
    <alternativeName>
        <fullName evidence="12">Protein L-isoaspartyl/D-aspartyl methyltransferase</fullName>
    </alternativeName>
    <alternativeName>
        <fullName evidence="8">Protein-beta-aspartate methyltransferase</fullName>
    </alternativeName>
</protein>
<evidence type="ECO:0000256" key="1">
    <source>
        <dbReference type="ARBA" id="ARBA00004496"/>
    </source>
</evidence>
<evidence type="ECO:0000256" key="3">
    <source>
        <dbReference type="ARBA" id="ARBA00011890"/>
    </source>
</evidence>
<dbReference type="GO" id="GO:0005737">
    <property type="term" value="C:cytoplasm"/>
    <property type="evidence" value="ECO:0007669"/>
    <property type="project" value="UniProtKB-SubCell"/>
</dbReference>
<dbReference type="FunFam" id="3.40.50.150:FF:000027">
    <property type="entry name" value="Protein-L-isoaspartate O-methyltransferase"/>
    <property type="match status" value="1"/>
</dbReference>
<gene>
    <name evidence="14" type="ORF">TCLT_LOCUS8552</name>
</gene>
<dbReference type="GO" id="GO:0004719">
    <property type="term" value="F:protein-L-isoaspartate (D-aspartate) O-methyltransferase activity"/>
    <property type="evidence" value="ECO:0007669"/>
    <property type="project" value="UniProtKB-EC"/>
</dbReference>
<keyword evidence="5" id="KW-0489">Methyltransferase</keyword>
<evidence type="ECO:0000256" key="13">
    <source>
        <dbReference type="SAM" id="SignalP"/>
    </source>
</evidence>
<comment type="similarity">
    <text evidence="2">Belongs to the methyltransferase superfamily. L-isoaspartyl/D-aspartyl protein methyltransferase family.</text>
</comment>
<dbReference type="InterPro" id="IPR018247">
    <property type="entry name" value="EF_Hand_1_Ca_BS"/>
</dbReference>
<evidence type="ECO:0000256" key="8">
    <source>
        <dbReference type="ARBA" id="ARBA00031323"/>
    </source>
</evidence>
<dbReference type="STRING" id="103827.A0A0N5D6A8"/>
<feature type="chain" id="PRO_5043126617" description="Protein-L-isoaspartate(D-aspartate) O-methyltransferase" evidence="13">
    <location>
        <begin position="29"/>
        <end position="337"/>
    </location>
</feature>
<dbReference type="GO" id="GO:0032259">
    <property type="term" value="P:methylation"/>
    <property type="evidence" value="ECO:0007669"/>
    <property type="project" value="UniProtKB-KW"/>
</dbReference>
<dbReference type="Gene3D" id="3.40.50.150">
    <property type="entry name" value="Vaccinia Virus protein VP39"/>
    <property type="match status" value="1"/>
</dbReference>
<sequence length="337" mass="37440">MSSSYLYLFIVLFCSNFSLLLLILSSDCDSLSDNNYCNIKQNIVANDQEEKVAEKEKKIESIYLPQTIIQEEEEGKQNRELHITDEEKQVKTSSMKVLRETTRLLVRSTRNAMAWRSGGDSNLQLVNNLQANGLFRDERVRNAMLQIDRGDFTSTTPYGDHPVSIGYGATISAPHMHASALELLKDHLKEGNRALDVGSGSGYLTACMAIMVGKEGKVVGIEHIQGLLTDSKKNIMKNHENLLSTGRIILVKGDGRQGYKDEAPYDAIHVGAAASEVPTQLIEQLAKGGRMVIPVGLQHSTQRFMQIDKDENGVVTQKDLMGVVYVPLTDEQSQLRN</sequence>
<evidence type="ECO:0000313" key="16">
    <source>
        <dbReference type="WBParaSite" id="TCLT_0000856301-mRNA-1"/>
    </source>
</evidence>
<dbReference type="PROSITE" id="PS00018">
    <property type="entry name" value="EF_HAND_1"/>
    <property type="match status" value="1"/>
</dbReference>
<reference evidence="16" key="1">
    <citation type="submission" date="2016-04" db="UniProtKB">
        <authorList>
            <consortium name="WormBaseParasite"/>
        </authorList>
    </citation>
    <scope>IDENTIFICATION</scope>
</reference>
<organism evidence="16">
    <name type="scientific">Thelazia callipaeda</name>
    <name type="common">Oriental eyeworm</name>
    <name type="synonym">Parasitic nematode</name>
    <dbReference type="NCBI Taxonomy" id="103827"/>
    <lineage>
        <taxon>Eukaryota</taxon>
        <taxon>Metazoa</taxon>
        <taxon>Ecdysozoa</taxon>
        <taxon>Nematoda</taxon>
        <taxon>Chromadorea</taxon>
        <taxon>Rhabditida</taxon>
        <taxon>Spirurina</taxon>
        <taxon>Spiruromorpha</taxon>
        <taxon>Thelazioidea</taxon>
        <taxon>Thelaziidae</taxon>
        <taxon>Thelazia</taxon>
    </lineage>
</organism>
<comment type="subcellular location">
    <subcellularLocation>
        <location evidence="1">Cytoplasm</location>
    </subcellularLocation>
</comment>
<accession>A0A0N5D6A8</accession>
<evidence type="ECO:0000256" key="9">
    <source>
        <dbReference type="ARBA" id="ARBA00031350"/>
    </source>
</evidence>
<dbReference type="CDD" id="cd02440">
    <property type="entry name" value="AdoMet_MTases"/>
    <property type="match status" value="1"/>
</dbReference>
<feature type="signal peptide" evidence="13">
    <location>
        <begin position="1"/>
        <end position="28"/>
    </location>
</feature>
<comment type="catalytic activity">
    <reaction evidence="10">
        <text>[protein]-L-isoaspartate + S-adenosyl-L-methionine = [protein]-L-isoaspartate alpha-methyl ester + S-adenosyl-L-homocysteine</text>
        <dbReference type="Rhea" id="RHEA:12705"/>
        <dbReference type="Rhea" id="RHEA-COMP:12143"/>
        <dbReference type="Rhea" id="RHEA-COMP:12144"/>
        <dbReference type="ChEBI" id="CHEBI:57856"/>
        <dbReference type="ChEBI" id="CHEBI:59789"/>
        <dbReference type="ChEBI" id="CHEBI:90596"/>
        <dbReference type="ChEBI" id="CHEBI:90598"/>
        <dbReference type="EC" id="2.1.1.77"/>
    </reaction>
    <physiologicalReaction direction="left-to-right" evidence="10">
        <dbReference type="Rhea" id="RHEA:12706"/>
    </physiologicalReaction>
</comment>
<evidence type="ECO:0000313" key="14">
    <source>
        <dbReference type="EMBL" id="VDN06121.1"/>
    </source>
</evidence>
<dbReference type="OrthoDB" id="73890at2759"/>
<keyword evidence="6" id="KW-0808">Transferase</keyword>
<evidence type="ECO:0000256" key="11">
    <source>
        <dbReference type="ARBA" id="ARBA00040923"/>
    </source>
</evidence>
<reference evidence="14 15" key="2">
    <citation type="submission" date="2018-11" db="EMBL/GenBank/DDBJ databases">
        <authorList>
            <consortium name="Pathogen Informatics"/>
        </authorList>
    </citation>
    <scope>NUCLEOTIDE SEQUENCE [LARGE SCALE GENOMIC DNA]</scope>
</reference>
<evidence type="ECO:0000256" key="7">
    <source>
        <dbReference type="ARBA" id="ARBA00022691"/>
    </source>
</evidence>
<dbReference type="EMBL" id="UYYF01004650">
    <property type="protein sequence ID" value="VDN06121.1"/>
    <property type="molecule type" value="Genomic_DNA"/>
</dbReference>
<dbReference type="Proteomes" id="UP000276776">
    <property type="component" value="Unassembled WGS sequence"/>
</dbReference>
<evidence type="ECO:0000256" key="6">
    <source>
        <dbReference type="ARBA" id="ARBA00022679"/>
    </source>
</evidence>
<evidence type="ECO:0000256" key="10">
    <source>
        <dbReference type="ARBA" id="ARBA00035815"/>
    </source>
</evidence>